<evidence type="ECO:0000313" key="11">
    <source>
        <dbReference type="Proteomes" id="UP000275076"/>
    </source>
</evidence>
<feature type="modified residue" description="N6-(pyridoxal phosphate)lysine" evidence="9">
    <location>
        <position position="268"/>
    </location>
</feature>
<evidence type="ECO:0000256" key="6">
    <source>
        <dbReference type="ARBA" id="ARBA00022898"/>
    </source>
</evidence>
<dbReference type="AlphaFoldDB" id="A0A3R9QST5"/>
<dbReference type="NCBIfam" id="TIGR00713">
    <property type="entry name" value="hemL"/>
    <property type="match status" value="1"/>
</dbReference>
<evidence type="ECO:0000256" key="8">
    <source>
        <dbReference type="ARBA" id="ARBA00023244"/>
    </source>
</evidence>
<dbReference type="GO" id="GO:0008483">
    <property type="term" value="F:transaminase activity"/>
    <property type="evidence" value="ECO:0007669"/>
    <property type="project" value="InterPro"/>
</dbReference>
<comment type="catalytic activity">
    <reaction evidence="1 9">
        <text>(S)-4-amino-5-oxopentanoate = 5-aminolevulinate</text>
        <dbReference type="Rhea" id="RHEA:14265"/>
        <dbReference type="ChEBI" id="CHEBI:57501"/>
        <dbReference type="ChEBI" id="CHEBI:356416"/>
        <dbReference type="EC" id="5.4.3.8"/>
    </reaction>
</comment>
<dbReference type="InterPro" id="IPR015421">
    <property type="entry name" value="PyrdxlP-dep_Trfase_major"/>
</dbReference>
<protein>
    <recommendedName>
        <fullName evidence="9">Glutamate-1-semialdehyde 2,1-aminomutase</fullName>
        <shortName evidence="9">GSA</shortName>
        <ecNumber evidence="9">5.4.3.8</ecNumber>
    </recommendedName>
    <alternativeName>
        <fullName evidence="9">Glutamate-1-semialdehyde aminotransferase</fullName>
        <shortName evidence="9">GSA-AT</shortName>
    </alternativeName>
</protein>
<evidence type="ECO:0000256" key="4">
    <source>
        <dbReference type="ARBA" id="ARBA00008981"/>
    </source>
</evidence>
<dbReference type="HAMAP" id="MF_00375">
    <property type="entry name" value="HemL_aminotrans_3"/>
    <property type="match status" value="1"/>
</dbReference>
<dbReference type="UniPathway" id="UPA00251">
    <property type="reaction ID" value="UER00317"/>
</dbReference>
<comment type="similarity">
    <text evidence="4 9">Belongs to the class-III pyridoxal-phosphate-dependent aminotransferase family. HemL subfamily.</text>
</comment>
<dbReference type="PANTHER" id="PTHR43713:SF3">
    <property type="entry name" value="GLUTAMATE-1-SEMIALDEHYDE 2,1-AMINOMUTASE 1, CHLOROPLASTIC-RELATED"/>
    <property type="match status" value="1"/>
</dbReference>
<dbReference type="Gene3D" id="3.90.1150.10">
    <property type="entry name" value="Aspartate Aminotransferase, domain 1"/>
    <property type="match status" value="1"/>
</dbReference>
<sequence>MKTFDKSQAAFDKAEPLMPGGVSSPVRTYNSVGHPPVYIEEGKGSKVWDLDGNEFIDYVLSWGPLIRGHADDNVVEQLKKATEKGTSFGTSHQMETKLANLIIDRVPSIDVVRMVNSGTEATMSALRLARGFTGRDKIVKMEGCYHGHGDSLLIKAGSGVATLGLPDSPGVPEGIASNTLTVPYNDLESLKLAFEKYGEEIAAVIMEPVTGNMGVVLPEDGFLQGVRDITEKNGSLLVFDEVMTGFRVGYNSAQGKYGVTPDLTCLGKVIGGGLPVGAYGGRADIMEKIAPTGPIYQAGTLSGNPLAMTAGYETLNQMTPEHYERFNELGNQLADGLEEAATKHGIPHHINRAGAMTGFFFTDEKVVNFDTAKTSDLDLFSRYFREMMQQGISLPPSQFEGIFLSTAHSEQDIAKTIEAAEHTFAKIK</sequence>
<evidence type="ECO:0000256" key="3">
    <source>
        <dbReference type="ARBA" id="ARBA00004819"/>
    </source>
</evidence>
<comment type="cofactor">
    <cofactor evidence="2 9">
        <name>pyridoxal 5'-phosphate</name>
        <dbReference type="ChEBI" id="CHEBI:597326"/>
    </cofactor>
</comment>
<dbReference type="Gene3D" id="3.40.640.10">
    <property type="entry name" value="Type I PLP-dependent aspartate aminotransferase-like (Major domain)"/>
    <property type="match status" value="1"/>
</dbReference>
<dbReference type="InterPro" id="IPR015422">
    <property type="entry name" value="PyrdxlP-dep_Trfase_small"/>
</dbReference>
<dbReference type="InterPro" id="IPR004639">
    <property type="entry name" value="4pyrrol_synth_GluAld_NH2Trfase"/>
</dbReference>
<evidence type="ECO:0000313" key="10">
    <source>
        <dbReference type="EMBL" id="RSL32615.1"/>
    </source>
</evidence>
<dbReference type="Pfam" id="PF00202">
    <property type="entry name" value="Aminotran_3"/>
    <property type="match status" value="1"/>
</dbReference>
<reference evidence="10 11" key="1">
    <citation type="submission" date="2018-10" db="EMBL/GenBank/DDBJ databases">
        <title>Draft genome sequence of Bacillus salarius IM0101, isolated from a hypersaline soil in Inner Mongolia, China.</title>
        <authorList>
            <person name="Yamprayoonswat W."/>
            <person name="Boonvisut S."/>
            <person name="Jumpathong W."/>
            <person name="Sittihan S."/>
            <person name="Ruangsuj P."/>
            <person name="Wanthongcharoen S."/>
            <person name="Thongpramul N."/>
            <person name="Pimmason S."/>
            <person name="Yu B."/>
            <person name="Yasawong M."/>
        </authorList>
    </citation>
    <scope>NUCLEOTIDE SEQUENCE [LARGE SCALE GENOMIC DNA]</scope>
    <source>
        <strain evidence="10 11">IM0101</strain>
    </source>
</reference>
<dbReference type="NCBIfam" id="NF000818">
    <property type="entry name" value="PRK00062.1"/>
    <property type="match status" value="1"/>
</dbReference>
<comment type="caution">
    <text evidence="10">The sequence shown here is derived from an EMBL/GenBank/DDBJ whole genome shotgun (WGS) entry which is preliminary data.</text>
</comment>
<organism evidence="10 11">
    <name type="scientific">Salibacterium salarium</name>
    <dbReference type="NCBI Taxonomy" id="284579"/>
    <lineage>
        <taxon>Bacteria</taxon>
        <taxon>Bacillati</taxon>
        <taxon>Bacillota</taxon>
        <taxon>Bacilli</taxon>
        <taxon>Bacillales</taxon>
        <taxon>Bacillaceae</taxon>
    </lineage>
</organism>
<evidence type="ECO:0000256" key="2">
    <source>
        <dbReference type="ARBA" id="ARBA00001933"/>
    </source>
</evidence>
<dbReference type="InterPro" id="IPR049704">
    <property type="entry name" value="Aminotrans_3_PPA_site"/>
</dbReference>
<dbReference type="PANTHER" id="PTHR43713">
    <property type="entry name" value="GLUTAMATE-1-SEMIALDEHYDE 2,1-AMINOMUTASE"/>
    <property type="match status" value="1"/>
</dbReference>
<keyword evidence="8 9" id="KW-0627">Porphyrin biosynthesis</keyword>
<dbReference type="OrthoDB" id="9807885at2"/>
<dbReference type="CDD" id="cd00610">
    <property type="entry name" value="OAT_like"/>
    <property type="match status" value="1"/>
</dbReference>
<dbReference type="GO" id="GO:0006782">
    <property type="term" value="P:protoporphyrinogen IX biosynthetic process"/>
    <property type="evidence" value="ECO:0007669"/>
    <property type="project" value="UniProtKB-UniRule"/>
</dbReference>
<dbReference type="InterPro" id="IPR005814">
    <property type="entry name" value="Aminotrans_3"/>
</dbReference>
<keyword evidence="5 9" id="KW-0963">Cytoplasm</keyword>
<keyword evidence="11" id="KW-1185">Reference proteome</keyword>
<accession>A0A3R9QST5</accession>
<dbReference type="InterPro" id="IPR015424">
    <property type="entry name" value="PyrdxlP-dep_Trfase"/>
</dbReference>
<dbReference type="PROSITE" id="PS00600">
    <property type="entry name" value="AA_TRANSFER_CLASS_3"/>
    <property type="match status" value="1"/>
</dbReference>
<dbReference type="EC" id="5.4.3.8" evidence="9"/>
<comment type="subunit">
    <text evidence="9">Homodimer.</text>
</comment>
<dbReference type="Proteomes" id="UP000275076">
    <property type="component" value="Unassembled WGS sequence"/>
</dbReference>
<keyword evidence="7 9" id="KW-0413">Isomerase</keyword>
<comment type="pathway">
    <text evidence="3">Porphyrin-containing compound metabolism; protoporphyrin-IX biosynthesis; 5-aminolevulinate from L-glutamyl-tRNA(Glu): step 2/2.</text>
</comment>
<dbReference type="GO" id="GO:0042286">
    <property type="term" value="F:glutamate-1-semialdehyde 2,1-aminomutase activity"/>
    <property type="evidence" value="ECO:0007669"/>
    <property type="project" value="UniProtKB-UniRule"/>
</dbReference>
<dbReference type="GO" id="GO:0005737">
    <property type="term" value="C:cytoplasm"/>
    <property type="evidence" value="ECO:0007669"/>
    <property type="project" value="UniProtKB-SubCell"/>
</dbReference>
<comment type="subcellular location">
    <subcellularLocation>
        <location evidence="9">Cytoplasm</location>
    </subcellularLocation>
</comment>
<keyword evidence="6 9" id="KW-0663">Pyridoxal phosphate</keyword>
<evidence type="ECO:0000256" key="7">
    <source>
        <dbReference type="ARBA" id="ARBA00023235"/>
    </source>
</evidence>
<evidence type="ECO:0000256" key="5">
    <source>
        <dbReference type="ARBA" id="ARBA00022490"/>
    </source>
</evidence>
<proteinExistence type="inferred from homology"/>
<dbReference type="RefSeq" id="WP_125556535.1">
    <property type="nucleotide sequence ID" value="NZ_RBVX01000013.1"/>
</dbReference>
<dbReference type="EMBL" id="RBVX01000013">
    <property type="protein sequence ID" value="RSL32615.1"/>
    <property type="molecule type" value="Genomic_DNA"/>
</dbReference>
<name>A0A3R9QST5_9BACI</name>
<evidence type="ECO:0000256" key="1">
    <source>
        <dbReference type="ARBA" id="ARBA00001579"/>
    </source>
</evidence>
<gene>
    <name evidence="9 10" type="primary">hemL</name>
    <name evidence="10" type="ORF">D7Z54_14275</name>
</gene>
<dbReference type="SUPFAM" id="SSF53383">
    <property type="entry name" value="PLP-dependent transferases"/>
    <property type="match status" value="1"/>
</dbReference>
<evidence type="ECO:0000256" key="9">
    <source>
        <dbReference type="HAMAP-Rule" id="MF_00375"/>
    </source>
</evidence>
<dbReference type="FunFam" id="3.40.640.10:FF:000021">
    <property type="entry name" value="Glutamate-1-semialdehyde 2,1-aminomutase"/>
    <property type="match status" value="1"/>
</dbReference>
<dbReference type="GO" id="GO:0030170">
    <property type="term" value="F:pyridoxal phosphate binding"/>
    <property type="evidence" value="ECO:0007669"/>
    <property type="project" value="InterPro"/>
</dbReference>